<dbReference type="Proteomes" id="UP000077856">
    <property type="component" value="Plasmid pBO1"/>
</dbReference>
<geneLocation type="plasmid" evidence="2">
    <name>pbo1</name>
</geneLocation>
<accession>A0A160MI10</accession>
<name>A0A160MI10_9BACI</name>
<reference evidence="1 2" key="1">
    <citation type="submission" date="2016-04" db="EMBL/GenBank/DDBJ databases">
        <title>Complete genome sequence of Bacillus oceanisediminis strain 2691.</title>
        <authorList>
            <person name="Jeong H."/>
            <person name="Kim H.J."/>
            <person name="Lee D.-W."/>
        </authorList>
    </citation>
    <scope>NUCLEOTIDE SEQUENCE [LARGE SCALE GENOMIC DNA]</scope>
    <source>
        <strain evidence="1 2">2691</strain>
        <plasmid evidence="2">pbo1</plasmid>
    </source>
</reference>
<dbReference type="EMBL" id="CP015507">
    <property type="protein sequence ID" value="AND43142.1"/>
    <property type="molecule type" value="Genomic_DNA"/>
</dbReference>
<sequence>MSRIPAETLMEKFIEDGHYPELKKTEGTLKTLTNSIKTALESSESKRHVFEKWNLVGRFTAKKIYNVDYIGLNEYLYDVGLLLQVTEIDNKAIKTNELYHDMIQDFRLPETFYVKPNFNKAGKELIKSKFEIPDHWGINEAAQHIGQLKPRAKELAQQYEGLKSKLVHLIEKDQQKSIKQPISHKYGSISLVANQPKYDISAIYDYLGEWLLIEYGKPNSKLLEHYILNGMLSERDIEPFKTVKDIRLDFSVMTLEDEEKFLTMKDIKKQISAANRVGA</sequence>
<organism evidence="1 2">
    <name type="scientific">Cytobacillus oceanisediminis 2691</name>
    <dbReference type="NCBI Taxonomy" id="1196031"/>
    <lineage>
        <taxon>Bacteria</taxon>
        <taxon>Bacillati</taxon>
        <taxon>Bacillota</taxon>
        <taxon>Bacilli</taxon>
        <taxon>Bacillales</taxon>
        <taxon>Bacillaceae</taxon>
        <taxon>Cytobacillus</taxon>
    </lineage>
</organism>
<evidence type="ECO:0000313" key="2">
    <source>
        <dbReference type="Proteomes" id="UP000077856"/>
    </source>
</evidence>
<protein>
    <submittedName>
        <fullName evidence="1">Uncharacterized protein</fullName>
    </submittedName>
</protein>
<evidence type="ECO:0000313" key="1">
    <source>
        <dbReference type="EMBL" id="AND43142.1"/>
    </source>
</evidence>
<dbReference type="AlphaFoldDB" id="A0A160MI10"/>
<dbReference type="eggNOG" id="ENOG5030D6D">
    <property type="taxonomic scope" value="Bacteria"/>
</dbReference>
<dbReference type="RefSeq" id="WP_019379609.1">
    <property type="nucleotide sequence ID" value="NZ_CP015507.1"/>
</dbReference>
<keyword evidence="1" id="KW-0614">Plasmid</keyword>
<gene>
    <name evidence="1" type="ORF">A361_28680</name>
</gene>
<dbReference type="KEGG" id="bon:A361_28680"/>
<proteinExistence type="predicted"/>